<protein>
    <submittedName>
        <fullName evidence="1">Uncharacterized protein</fullName>
    </submittedName>
</protein>
<name>A0A2H0NBG8_9BACT</name>
<dbReference type="AlphaFoldDB" id="A0A2H0NBG8"/>
<gene>
    <name evidence="1" type="ORF">COV54_03100</name>
</gene>
<evidence type="ECO:0000313" key="2">
    <source>
        <dbReference type="Proteomes" id="UP000228867"/>
    </source>
</evidence>
<evidence type="ECO:0000313" key="1">
    <source>
        <dbReference type="EMBL" id="PIR06214.1"/>
    </source>
</evidence>
<dbReference type="EMBL" id="PCWR01000062">
    <property type="protein sequence ID" value="PIR06214.1"/>
    <property type="molecule type" value="Genomic_DNA"/>
</dbReference>
<organism evidence="1 2">
    <name type="scientific">Candidatus Jorgensenbacteria bacterium CG11_big_fil_rev_8_21_14_0_20_38_23</name>
    <dbReference type="NCBI Taxonomy" id="1974594"/>
    <lineage>
        <taxon>Bacteria</taxon>
        <taxon>Candidatus Joergenseniibacteriota</taxon>
    </lineage>
</organism>
<dbReference type="Proteomes" id="UP000228867">
    <property type="component" value="Unassembled WGS sequence"/>
</dbReference>
<comment type="caution">
    <text evidence="1">The sequence shown here is derived from an EMBL/GenBank/DDBJ whole genome shotgun (WGS) entry which is preliminary data.</text>
</comment>
<proteinExistence type="predicted"/>
<accession>A0A2H0NBG8</accession>
<sequence>MNVIASGITGIILRVIPPVTVVQLAAIQLILRRAIPVLQAGAQVIHRHRGVIRVGALSQHQEEVWALLAGDNVFTPLFEFRLGNGVFIFSFARLV</sequence>
<reference evidence="1 2" key="1">
    <citation type="submission" date="2017-09" db="EMBL/GenBank/DDBJ databases">
        <title>Depth-based differentiation of microbial function through sediment-hosted aquifers and enrichment of novel symbionts in the deep terrestrial subsurface.</title>
        <authorList>
            <person name="Probst A.J."/>
            <person name="Ladd B."/>
            <person name="Jarett J.K."/>
            <person name="Geller-Mcgrath D.E."/>
            <person name="Sieber C.M."/>
            <person name="Emerson J.B."/>
            <person name="Anantharaman K."/>
            <person name="Thomas B.C."/>
            <person name="Malmstrom R."/>
            <person name="Stieglmeier M."/>
            <person name="Klingl A."/>
            <person name="Woyke T."/>
            <person name="Ryan C.M."/>
            <person name="Banfield J.F."/>
        </authorList>
    </citation>
    <scope>NUCLEOTIDE SEQUENCE [LARGE SCALE GENOMIC DNA]</scope>
    <source>
        <strain evidence="1">CG11_big_fil_rev_8_21_14_0_20_38_23</strain>
    </source>
</reference>